<dbReference type="KEGG" id="nta:107799217"/>
<feature type="domain" description="Endonuclease/exonuclease/phosphatase" evidence="1">
    <location>
        <begin position="20"/>
        <end position="157"/>
    </location>
</feature>
<dbReference type="OrthoDB" id="418748at2759"/>
<dbReference type="RefSeq" id="XP_016477792.1">
    <property type="nucleotide sequence ID" value="XM_016622306.1"/>
</dbReference>
<name>A0A1S4AM40_TOBAC</name>
<dbReference type="PANTHER" id="PTHR23227:SF67">
    <property type="entry name" value="CRANIOFACIAL DEVELOPMENT PROTEIN 2-LIKE"/>
    <property type="match status" value="1"/>
</dbReference>
<dbReference type="Pfam" id="PF03372">
    <property type="entry name" value="Exo_endo_phos"/>
    <property type="match status" value="1"/>
</dbReference>
<reference evidence="2" key="1">
    <citation type="submission" date="2025-08" db="UniProtKB">
        <authorList>
            <consortium name="RefSeq"/>
        </authorList>
    </citation>
    <scope>IDENTIFICATION</scope>
</reference>
<evidence type="ECO:0000259" key="1">
    <source>
        <dbReference type="Pfam" id="PF03372"/>
    </source>
</evidence>
<dbReference type="InterPro" id="IPR036691">
    <property type="entry name" value="Endo/exonu/phosph_ase_sf"/>
</dbReference>
<organism evidence="2">
    <name type="scientific">Nicotiana tabacum</name>
    <name type="common">Common tobacco</name>
    <dbReference type="NCBI Taxonomy" id="4097"/>
    <lineage>
        <taxon>Eukaryota</taxon>
        <taxon>Viridiplantae</taxon>
        <taxon>Streptophyta</taxon>
        <taxon>Embryophyta</taxon>
        <taxon>Tracheophyta</taxon>
        <taxon>Spermatophyta</taxon>
        <taxon>Magnoliopsida</taxon>
        <taxon>eudicotyledons</taxon>
        <taxon>Gunneridae</taxon>
        <taxon>Pentapetalae</taxon>
        <taxon>asterids</taxon>
        <taxon>lamiids</taxon>
        <taxon>Solanales</taxon>
        <taxon>Solanaceae</taxon>
        <taxon>Nicotianoideae</taxon>
        <taxon>Nicotianeae</taxon>
        <taxon>Nicotiana</taxon>
    </lineage>
</organism>
<dbReference type="InterPro" id="IPR027124">
    <property type="entry name" value="Swc5/CFDP1/2"/>
</dbReference>
<dbReference type="Gene3D" id="3.60.10.10">
    <property type="entry name" value="Endonuclease/exonuclease/phosphatase"/>
    <property type="match status" value="1"/>
</dbReference>
<evidence type="ECO:0000313" key="2">
    <source>
        <dbReference type="RefSeq" id="XP_016477792.1"/>
    </source>
</evidence>
<dbReference type="STRING" id="4097.A0A1S4AM40"/>
<dbReference type="InterPro" id="IPR005135">
    <property type="entry name" value="Endo/exonuclease/phosphatase"/>
</dbReference>
<sequence length="211" mass="23132">MSLGGVGWGWVKGVSTLRVGSWNIGTLTGKSIELAKIFQKRKIHIACVQETRWVGSKARDADGFKLWLSGRERSKNKVGILVERDLRELVVEVRRVIDRLMSIKLVMGGSTLNVISAYAPQVGLDEEIKSRFWGELDGLVRGHPHTEKLFIGGDFNGHIGAASGDYEGVHGGFGFGVRNGGGTSLLDCAKAFDLVIANSYFSKREEHLVTF</sequence>
<gene>
    <name evidence="2" type="primary">LOC107799217</name>
</gene>
<dbReference type="PANTHER" id="PTHR23227">
    <property type="entry name" value="BUCENTAUR RELATED"/>
    <property type="match status" value="1"/>
</dbReference>
<dbReference type="SUPFAM" id="SSF56219">
    <property type="entry name" value="DNase I-like"/>
    <property type="match status" value="1"/>
</dbReference>
<dbReference type="AlphaFoldDB" id="A0A1S4AM40"/>
<dbReference type="PaxDb" id="4097-A0A1S4AM40"/>
<protein>
    <submittedName>
        <fullName evidence="2">Craniofacial development protein 2-like</fullName>
    </submittedName>
</protein>
<dbReference type="GO" id="GO:0003824">
    <property type="term" value="F:catalytic activity"/>
    <property type="evidence" value="ECO:0007669"/>
    <property type="project" value="InterPro"/>
</dbReference>
<accession>A0A1S4AM40</accession>
<proteinExistence type="predicted"/>